<feature type="domain" description="Pirin N-terminal" evidence="4">
    <location>
        <begin position="23"/>
        <end position="127"/>
    </location>
</feature>
<evidence type="ECO:0000256" key="2">
    <source>
        <dbReference type="PIRSR" id="PIRSR006232-1"/>
    </source>
</evidence>
<feature type="binding site" evidence="2">
    <location>
        <position position="111"/>
    </location>
    <ligand>
        <name>Fe cation</name>
        <dbReference type="ChEBI" id="CHEBI:24875"/>
    </ligand>
</feature>
<dbReference type="CDD" id="cd02247">
    <property type="entry name" value="cupin_pirin_C"/>
    <property type="match status" value="1"/>
</dbReference>
<dbReference type="InterPro" id="IPR003829">
    <property type="entry name" value="Pirin_N_dom"/>
</dbReference>
<evidence type="ECO:0000313" key="7">
    <source>
        <dbReference type="Proteomes" id="UP000245216"/>
    </source>
</evidence>
<dbReference type="InterPro" id="IPR008778">
    <property type="entry name" value="Pirin_C_dom"/>
</dbReference>
<dbReference type="SUPFAM" id="SSF51182">
    <property type="entry name" value="RmlC-like cupins"/>
    <property type="match status" value="1"/>
</dbReference>
<dbReference type="InterPro" id="IPR011051">
    <property type="entry name" value="RmlC_Cupin_sf"/>
</dbReference>
<sequence>MKKVASILNPCPSLGGDDGLAARTLFSHQDHADRHSPFLRLNYAAPTHYSPHSRRHKVHGSAQRGFETVTLVYQGELEYRDSTGQSGILEPGDVHWLSAASGLLYQVRHSEQFARQGGPWEMVQLWVNLPARAKSQAPSQQHLSKTQIPVRALPDESGTIRVIAGQYQEQPGAAHHHSPLLLWDIQIKAGHQACFQVPEGWNSSLLVLNGAVQVNQQTLARPSQVVLLEQEGQHIALEAHNDTRLLLLGGEPINEPVQAYGPFVMNTQQEITQALDDFDQGRFGCLG</sequence>
<dbReference type="AlphaFoldDB" id="A0A2U2BM41"/>
<gene>
    <name evidence="6" type="ORF">DF183_10260</name>
</gene>
<dbReference type="GeneID" id="29369389"/>
<comment type="caution">
    <text evidence="6">The sequence shown here is derived from an EMBL/GenBank/DDBJ whole genome shotgun (WGS) entry which is preliminary data.</text>
</comment>
<dbReference type="EMBL" id="QEXO01000002">
    <property type="protein sequence ID" value="PWE15049.1"/>
    <property type="molecule type" value="Genomic_DNA"/>
</dbReference>
<dbReference type="RefSeq" id="WP_045930669.1">
    <property type="nucleotide sequence ID" value="NZ_CP013119.1"/>
</dbReference>
<reference evidence="6 7" key="1">
    <citation type="submission" date="2018-05" db="EMBL/GenBank/DDBJ databases">
        <title>Genome Sequence of an Efficient Indole-Degrading Bacterium, Alcaligenes sp.YBY.</title>
        <authorList>
            <person name="Yang B."/>
        </authorList>
    </citation>
    <scope>NUCLEOTIDE SEQUENCE [LARGE SCALE GENOMIC DNA]</scope>
    <source>
        <strain evidence="6 7">YBY</strain>
    </source>
</reference>
<dbReference type="PANTHER" id="PTHR43594:SF1">
    <property type="entry name" value="QUERCETIN 2,3-DIOXYGENASE PA2418-RELATED"/>
    <property type="match status" value="1"/>
</dbReference>
<organism evidence="6 7">
    <name type="scientific">Alcaligenes faecalis</name>
    <dbReference type="NCBI Taxonomy" id="511"/>
    <lineage>
        <taxon>Bacteria</taxon>
        <taxon>Pseudomonadati</taxon>
        <taxon>Pseudomonadota</taxon>
        <taxon>Betaproteobacteria</taxon>
        <taxon>Burkholderiales</taxon>
        <taxon>Alcaligenaceae</taxon>
        <taxon>Alcaligenes</taxon>
    </lineage>
</organism>
<evidence type="ECO:0000259" key="5">
    <source>
        <dbReference type="Pfam" id="PF05726"/>
    </source>
</evidence>
<reference evidence="6 7" key="2">
    <citation type="submission" date="2018-05" db="EMBL/GenBank/DDBJ databases">
        <authorList>
            <person name="Lanie J.A."/>
            <person name="Ng W.-L."/>
            <person name="Kazmierczak K.M."/>
            <person name="Andrzejewski T.M."/>
            <person name="Davidsen T.M."/>
            <person name="Wayne K.J."/>
            <person name="Tettelin H."/>
            <person name="Glass J.I."/>
            <person name="Rusch D."/>
            <person name="Podicherti R."/>
            <person name="Tsui H.-C.T."/>
            <person name="Winkler M.E."/>
        </authorList>
    </citation>
    <scope>NUCLEOTIDE SEQUENCE [LARGE SCALE GENOMIC DNA]</scope>
    <source>
        <strain evidence="6 7">YBY</strain>
    </source>
</reference>
<dbReference type="Pfam" id="PF05726">
    <property type="entry name" value="Pirin_C"/>
    <property type="match status" value="1"/>
</dbReference>
<accession>A0A2U2BM41</accession>
<feature type="binding site" evidence="2">
    <location>
        <position position="56"/>
    </location>
    <ligand>
        <name>Fe cation</name>
        <dbReference type="ChEBI" id="CHEBI:24875"/>
    </ligand>
</feature>
<dbReference type="KEGG" id="afa:UZ73_09050"/>
<evidence type="ECO:0000259" key="4">
    <source>
        <dbReference type="Pfam" id="PF02678"/>
    </source>
</evidence>
<dbReference type="GO" id="GO:0046872">
    <property type="term" value="F:metal ion binding"/>
    <property type="evidence" value="ECO:0007669"/>
    <property type="project" value="UniProtKB-KW"/>
</dbReference>
<evidence type="ECO:0000256" key="1">
    <source>
        <dbReference type="ARBA" id="ARBA00008416"/>
    </source>
</evidence>
<dbReference type="InterPro" id="IPR053186">
    <property type="entry name" value="QDO-related"/>
</dbReference>
<comment type="similarity">
    <text evidence="1 3">Belongs to the pirin family.</text>
</comment>
<dbReference type="PIRSF" id="PIRSF006232">
    <property type="entry name" value="Pirin"/>
    <property type="match status" value="1"/>
</dbReference>
<evidence type="ECO:0000256" key="3">
    <source>
        <dbReference type="RuleBase" id="RU003457"/>
    </source>
</evidence>
<dbReference type="STRING" id="511.UZ73_09050"/>
<dbReference type="InterPro" id="IPR012093">
    <property type="entry name" value="Pirin"/>
</dbReference>
<comment type="cofactor">
    <cofactor evidence="2">
        <name>Fe cation</name>
        <dbReference type="ChEBI" id="CHEBI:24875"/>
    </cofactor>
    <text evidence="2">Binds 1 Fe cation per subunit.</text>
</comment>
<feature type="binding site" evidence="2">
    <location>
        <position position="109"/>
    </location>
    <ligand>
        <name>Fe cation</name>
        <dbReference type="ChEBI" id="CHEBI:24875"/>
    </ligand>
</feature>
<keyword evidence="2" id="KW-0408">Iron</keyword>
<dbReference type="Proteomes" id="UP000245216">
    <property type="component" value="Unassembled WGS sequence"/>
</dbReference>
<keyword evidence="2" id="KW-0479">Metal-binding</keyword>
<dbReference type="PANTHER" id="PTHR43594">
    <property type="entry name" value="QUERCETIN 2,3-DIOXYGENASE"/>
    <property type="match status" value="1"/>
</dbReference>
<dbReference type="InterPro" id="IPR014710">
    <property type="entry name" value="RmlC-like_jellyroll"/>
</dbReference>
<name>A0A2U2BM41_ALCFA</name>
<feature type="binding site" evidence="2">
    <location>
        <position position="52"/>
    </location>
    <ligand>
        <name>Fe cation</name>
        <dbReference type="ChEBI" id="CHEBI:24875"/>
    </ligand>
</feature>
<protein>
    <submittedName>
        <fullName evidence="6">Pirin family protein</fullName>
    </submittedName>
</protein>
<dbReference type="Gene3D" id="2.60.120.10">
    <property type="entry name" value="Jelly Rolls"/>
    <property type="match status" value="2"/>
</dbReference>
<dbReference type="Pfam" id="PF02678">
    <property type="entry name" value="Pirin"/>
    <property type="match status" value="1"/>
</dbReference>
<feature type="domain" description="Pirin C-terminal" evidence="5">
    <location>
        <begin position="183"/>
        <end position="284"/>
    </location>
</feature>
<evidence type="ECO:0000313" key="6">
    <source>
        <dbReference type="EMBL" id="PWE15049.1"/>
    </source>
</evidence>
<proteinExistence type="inferred from homology"/>